<dbReference type="GO" id="GO:0003677">
    <property type="term" value="F:DNA binding"/>
    <property type="evidence" value="ECO:0007669"/>
    <property type="project" value="UniProtKB-KW"/>
</dbReference>
<dbReference type="Gene3D" id="2.170.150.80">
    <property type="entry name" value="NAC domain"/>
    <property type="match status" value="1"/>
</dbReference>
<dbReference type="InterPro" id="IPR036093">
    <property type="entry name" value="NAC_dom_sf"/>
</dbReference>
<keyword evidence="4" id="KW-0539">Nucleus</keyword>
<dbReference type="Pfam" id="PF02365">
    <property type="entry name" value="NAM"/>
    <property type="match status" value="1"/>
</dbReference>
<proteinExistence type="predicted"/>
<name>A0A2P5FCC2_TREOI</name>
<evidence type="ECO:0000259" key="6">
    <source>
        <dbReference type="PROSITE" id="PS51005"/>
    </source>
</evidence>
<dbReference type="SUPFAM" id="SSF101941">
    <property type="entry name" value="NAC domain"/>
    <property type="match status" value="1"/>
</dbReference>
<evidence type="ECO:0000256" key="5">
    <source>
        <dbReference type="SAM" id="MobiDB-lite"/>
    </source>
</evidence>
<sequence length="238" mass="27246">MEKLEFLTNGGLKLPIGYRFCPTDEEVLLHYLKKKVHALPLAAVIPEFDVFQTDPWGLPGDVKEKRYFFCNRKRDIVNNNKMHKRVSGSGFWKPISKDKLIVASELNNHAVGVRKTLVFRSGGKGLLQDSNTRWFMHEYHFVRSGTIPINSVHLMNEYYWVVCKVFQKKRRPKREDSSNRKRMRTEGPSTPSFSGSSGITEVSSQSNGGLELEDHDQEEESSANNISHCSNSCIREPN</sequence>
<dbReference type="PROSITE" id="PS51005">
    <property type="entry name" value="NAC"/>
    <property type="match status" value="1"/>
</dbReference>
<evidence type="ECO:0000313" key="7">
    <source>
        <dbReference type="EMBL" id="PON95434.1"/>
    </source>
</evidence>
<dbReference type="OrthoDB" id="676820at2759"/>
<comment type="caution">
    <text evidence="7">The sequence shown here is derived from an EMBL/GenBank/DDBJ whole genome shotgun (WGS) entry which is preliminary data.</text>
</comment>
<dbReference type="EMBL" id="JXTC01000045">
    <property type="protein sequence ID" value="PON95434.1"/>
    <property type="molecule type" value="Genomic_DNA"/>
</dbReference>
<accession>A0A2P5FCC2</accession>
<keyword evidence="2" id="KW-0238">DNA-binding</keyword>
<gene>
    <name evidence="7" type="primary">TorNAC9</name>
    <name evidence="7" type="ORF">TorRG33x02_089560</name>
</gene>
<evidence type="ECO:0000256" key="3">
    <source>
        <dbReference type="ARBA" id="ARBA00023163"/>
    </source>
</evidence>
<keyword evidence="1" id="KW-0805">Transcription regulation</keyword>
<keyword evidence="3" id="KW-0804">Transcription</keyword>
<feature type="compositionally biased region" description="Polar residues" evidence="5">
    <location>
        <begin position="199"/>
        <end position="208"/>
    </location>
</feature>
<feature type="compositionally biased region" description="Acidic residues" evidence="5">
    <location>
        <begin position="211"/>
        <end position="221"/>
    </location>
</feature>
<feature type="domain" description="NAC" evidence="6">
    <location>
        <begin position="14"/>
        <end position="168"/>
    </location>
</feature>
<dbReference type="InterPro" id="IPR003441">
    <property type="entry name" value="NAC-dom"/>
</dbReference>
<dbReference type="InParanoid" id="A0A2P5FCC2"/>
<feature type="compositionally biased region" description="Polar residues" evidence="5">
    <location>
        <begin position="222"/>
        <end position="238"/>
    </location>
</feature>
<evidence type="ECO:0000256" key="4">
    <source>
        <dbReference type="ARBA" id="ARBA00023242"/>
    </source>
</evidence>
<protein>
    <submittedName>
        <fullName evidence="7">NAC domain containing protein</fullName>
    </submittedName>
</protein>
<dbReference type="Proteomes" id="UP000237000">
    <property type="component" value="Unassembled WGS sequence"/>
</dbReference>
<reference evidence="8" key="1">
    <citation type="submission" date="2016-06" db="EMBL/GenBank/DDBJ databases">
        <title>Parallel loss of symbiosis genes in relatives of nitrogen-fixing non-legume Parasponia.</title>
        <authorList>
            <person name="Van Velzen R."/>
            <person name="Holmer R."/>
            <person name="Bu F."/>
            <person name="Rutten L."/>
            <person name="Van Zeijl A."/>
            <person name="Liu W."/>
            <person name="Santuari L."/>
            <person name="Cao Q."/>
            <person name="Sharma T."/>
            <person name="Shen D."/>
            <person name="Roswanjaya Y."/>
            <person name="Wardhani T."/>
            <person name="Kalhor M.S."/>
            <person name="Jansen J."/>
            <person name="Van den Hoogen J."/>
            <person name="Gungor B."/>
            <person name="Hartog M."/>
            <person name="Hontelez J."/>
            <person name="Verver J."/>
            <person name="Yang W.-C."/>
            <person name="Schijlen E."/>
            <person name="Repin R."/>
            <person name="Schilthuizen M."/>
            <person name="Schranz E."/>
            <person name="Heidstra R."/>
            <person name="Miyata K."/>
            <person name="Fedorova E."/>
            <person name="Kohlen W."/>
            <person name="Bisseling T."/>
            <person name="Smit S."/>
            <person name="Geurts R."/>
        </authorList>
    </citation>
    <scope>NUCLEOTIDE SEQUENCE [LARGE SCALE GENOMIC DNA]</scope>
    <source>
        <strain evidence="8">cv. RG33-2</strain>
    </source>
</reference>
<dbReference type="GO" id="GO:0006355">
    <property type="term" value="P:regulation of DNA-templated transcription"/>
    <property type="evidence" value="ECO:0007669"/>
    <property type="project" value="InterPro"/>
</dbReference>
<keyword evidence="8" id="KW-1185">Reference proteome</keyword>
<evidence type="ECO:0000313" key="8">
    <source>
        <dbReference type="Proteomes" id="UP000237000"/>
    </source>
</evidence>
<dbReference type="PANTHER" id="PTHR31719:SF130">
    <property type="entry name" value="NAC DOMAIN-CONTAINING PROTEIN 18"/>
    <property type="match status" value="1"/>
</dbReference>
<dbReference type="PANTHER" id="PTHR31719">
    <property type="entry name" value="NAC TRANSCRIPTION FACTOR 56"/>
    <property type="match status" value="1"/>
</dbReference>
<feature type="region of interest" description="Disordered" evidence="5">
    <location>
        <begin position="171"/>
        <end position="238"/>
    </location>
</feature>
<feature type="compositionally biased region" description="Low complexity" evidence="5">
    <location>
        <begin position="187"/>
        <end position="198"/>
    </location>
</feature>
<evidence type="ECO:0000256" key="2">
    <source>
        <dbReference type="ARBA" id="ARBA00023125"/>
    </source>
</evidence>
<evidence type="ECO:0000256" key="1">
    <source>
        <dbReference type="ARBA" id="ARBA00023015"/>
    </source>
</evidence>
<organism evidence="7 8">
    <name type="scientific">Trema orientale</name>
    <name type="common">Charcoal tree</name>
    <name type="synonym">Celtis orientalis</name>
    <dbReference type="NCBI Taxonomy" id="63057"/>
    <lineage>
        <taxon>Eukaryota</taxon>
        <taxon>Viridiplantae</taxon>
        <taxon>Streptophyta</taxon>
        <taxon>Embryophyta</taxon>
        <taxon>Tracheophyta</taxon>
        <taxon>Spermatophyta</taxon>
        <taxon>Magnoliopsida</taxon>
        <taxon>eudicotyledons</taxon>
        <taxon>Gunneridae</taxon>
        <taxon>Pentapetalae</taxon>
        <taxon>rosids</taxon>
        <taxon>fabids</taxon>
        <taxon>Rosales</taxon>
        <taxon>Cannabaceae</taxon>
        <taxon>Trema</taxon>
    </lineage>
</organism>
<dbReference type="STRING" id="63057.A0A2P5FCC2"/>
<dbReference type="AlphaFoldDB" id="A0A2P5FCC2"/>